<dbReference type="AlphaFoldDB" id="A0A3N4I7E2"/>
<evidence type="ECO:0000313" key="2">
    <source>
        <dbReference type="EMBL" id="RPA77704.1"/>
    </source>
</evidence>
<sequence>MGTPTLPTERYFYSTAVTGTIGRIEIDRSALLRLGILLRELYLRKSEEAGRENSIGPLYPSYSNISASGNAIQHNGDVVTYNEAHHSHTHTTTPLDIRAVIFTMAGTFSLGRSSCLLFDIGCVHPNQPTITPATTKSTGTTIIPTSTPKAGIQNLMHNIPASSFSHSHPSSRRSPRWSIWNLFTTALHTADVVNITATRTIQAPNPSPQRALSSPSHASLNLPTDTTTAERTTDSTRGIIRKLPRSWELVIPGLQLGNWRVSIDSDNDRIVVKIVDIYEEIGV</sequence>
<feature type="region of interest" description="Disordered" evidence="1">
    <location>
        <begin position="202"/>
        <end position="235"/>
    </location>
</feature>
<organism evidence="2 3">
    <name type="scientific">Ascobolus immersus RN42</name>
    <dbReference type="NCBI Taxonomy" id="1160509"/>
    <lineage>
        <taxon>Eukaryota</taxon>
        <taxon>Fungi</taxon>
        <taxon>Dikarya</taxon>
        <taxon>Ascomycota</taxon>
        <taxon>Pezizomycotina</taxon>
        <taxon>Pezizomycetes</taxon>
        <taxon>Pezizales</taxon>
        <taxon>Ascobolaceae</taxon>
        <taxon>Ascobolus</taxon>
    </lineage>
</organism>
<feature type="compositionally biased region" description="Polar residues" evidence="1">
    <location>
        <begin position="202"/>
        <end position="223"/>
    </location>
</feature>
<dbReference type="Proteomes" id="UP000275078">
    <property type="component" value="Unassembled WGS sequence"/>
</dbReference>
<keyword evidence="3" id="KW-1185">Reference proteome</keyword>
<dbReference type="EMBL" id="ML119722">
    <property type="protein sequence ID" value="RPA77704.1"/>
    <property type="molecule type" value="Genomic_DNA"/>
</dbReference>
<gene>
    <name evidence="2" type="ORF">BJ508DRAFT_416954</name>
</gene>
<proteinExistence type="predicted"/>
<name>A0A3N4I7E2_ASCIM</name>
<accession>A0A3N4I7E2</accession>
<evidence type="ECO:0000313" key="3">
    <source>
        <dbReference type="Proteomes" id="UP000275078"/>
    </source>
</evidence>
<evidence type="ECO:0000256" key="1">
    <source>
        <dbReference type="SAM" id="MobiDB-lite"/>
    </source>
</evidence>
<protein>
    <submittedName>
        <fullName evidence="2">Uncharacterized protein</fullName>
    </submittedName>
</protein>
<reference evidence="2 3" key="1">
    <citation type="journal article" date="2018" name="Nat. Ecol. Evol.">
        <title>Pezizomycetes genomes reveal the molecular basis of ectomycorrhizal truffle lifestyle.</title>
        <authorList>
            <person name="Murat C."/>
            <person name="Payen T."/>
            <person name="Noel B."/>
            <person name="Kuo A."/>
            <person name="Morin E."/>
            <person name="Chen J."/>
            <person name="Kohler A."/>
            <person name="Krizsan K."/>
            <person name="Balestrini R."/>
            <person name="Da Silva C."/>
            <person name="Montanini B."/>
            <person name="Hainaut M."/>
            <person name="Levati E."/>
            <person name="Barry K.W."/>
            <person name="Belfiori B."/>
            <person name="Cichocki N."/>
            <person name="Clum A."/>
            <person name="Dockter R.B."/>
            <person name="Fauchery L."/>
            <person name="Guy J."/>
            <person name="Iotti M."/>
            <person name="Le Tacon F."/>
            <person name="Lindquist E.A."/>
            <person name="Lipzen A."/>
            <person name="Malagnac F."/>
            <person name="Mello A."/>
            <person name="Molinier V."/>
            <person name="Miyauchi S."/>
            <person name="Poulain J."/>
            <person name="Riccioni C."/>
            <person name="Rubini A."/>
            <person name="Sitrit Y."/>
            <person name="Splivallo R."/>
            <person name="Traeger S."/>
            <person name="Wang M."/>
            <person name="Zifcakova L."/>
            <person name="Wipf D."/>
            <person name="Zambonelli A."/>
            <person name="Paolocci F."/>
            <person name="Nowrousian M."/>
            <person name="Ottonello S."/>
            <person name="Baldrian P."/>
            <person name="Spatafora J.W."/>
            <person name="Henrissat B."/>
            <person name="Nagy L.G."/>
            <person name="Aury J.M."/>
            <person name="Wincker P."/>
            <person name="Grigoriev I.V."/>
            <person name="Bonfante P."/>
            <person name="Martin F.M."/>
        </authorList>
    </citation>
    <scope>NUCLEOTIDE SEQUENCE [LARGE SCALE GENOMIC DNA]</scope>
    <source>
        <strain evidence="2 3">RN42</strain>
    </source>
</reference>